<proteinExistence type="predicted"/>
<dbReference type="Proteomes" id="UP000234681">
    <property type="component" value="Chromosome 2"/>
</dbReference>
<reference evidence="2" key="1">
    <citation type="submission" date="2005-09" db="EMBL/GenBank/DDBJ databases">
        <authorList>
            <person name="Mural R.J."/>
            <person name="Li P.W."/>
            <person name="Adams M.D."/>
            <person name="Amanatides P.G."/>
            <person name="Baden-Tillson H."/>
            <person name="Barnstead M."/>
            <person name="Chin S.H."/>
            <person name="Dew I."/>
            <person name="Evans C.A."/>
            <person name="Ferriera S."/>
            <person name="Flanigan M."/>
            <person name="Fosler C."/>
            <person name="Glodek A."/>
            <person name="Gu Z."/>
            <person name="Holt R.A."/>
            <person name="Jennings D."/>
            <person name="Kraft C.L."/>
            <person name="Lu F."/>
            <person name="Nguyen T."/>
            <person name="Nusskern D.R."/>
            <person name="Pfannkoch C.M."/>
            <person name="Sitter C."/>
            <person name="Sutton G.G."/>
            <person name="Venter J.C."/>
            <person name="Wang Z."/>
            <person name="Woodage T."/>
            <person name="Zheng X.H."/>
            <person name="Zhong F."/>
        </authorList>
    </citation>
    <scope>NUCLEOTIDE SEQUENCE [LARGE SCALE GENOMIC DNA]</scope>
    <source>
        <strain>BN</strain>
        <strain evidence="2">Sprague-Dawley</strain>
    </source>
</reference>
<accession>A6I4R5</accession>
<dbReference type="AlphaFoldDB" id="A6I4R5"/>
<evidence type="ECO:0000313" key="2">
    <source>
        <dbReference type="Proteomes" id="UP000234681"/>
    </source>
</evidence>
<name>A6I4R5_RAT</name>
<dbReference type="EMBL" id="CH473955">
    <property type="protein sequence ID" value="EDM10023.1"/>
    <property type="molecule type" value="Genomic_DNA"/>
</dbReference>
<evidence type="ECO:0000313" key="1">
    <source>
        <dbReference type="EMBL" id="EDM10023.1"/>
    </source>
</evidence>
<protein>
    <submittedName>
        <fullName evidence="1">RCG44785</fullName>
    </submittedName>
</protein>
<gene>
    <name evidence="1" type="ORF">rCG_44785</name>
</gene>
<organism evidence="1 2">
    <name type="scientific">Rattus norvegicus</name>
    <name type="common">Rat</name>
    <dbReference type="NCBI Taxonomy" id="10116"/>
    <lineage>
        <taxon>Eukaryota</taxon>
        <taxon>Metazoa</taxon>
        <taxon>Chordata</taxon>
        <taxon>Craniata</taxon>
        <taxon>Vertebrata</taxon>
        <taxon>Euteleostomi</taxon>
        <taxon>Mammalia</taxon>
        <taxon>Eutheria</taxon>
        <taxon>Euarchontoglires</taxon>
        <taxon>Glires</taxon>
        <taxon>Rodentia</taxon>
        <taxon>Myomorpha</taxon>
        <taxon>Muroidea</taxon>
        <taxon>Muridae</taxon>
        <taxon>Murinae</taxon>
        <taxon>Rattus</taxon>
    </lineage>
</organism>
<sequence>MPGLPRCLSVPPAVPGELWVSGQSADRELISDPGTRLGSLFPLT</sequence>